<keyword evidence="2" id="KW-1185">Reference proteome</keyword>
<dbReference type="PANTHER" id="PTHR33395">
    <property type="entry name" value="TRANSCRIPTASE, PUTATIVE-RELATED-RELATED"/>
    <property type="match status" value="1"/>
</dbReference>
<organism evidence="1 2">
    <name type="scientific">Grus japonensis</name>
    <name type="common">Japanese crane</name>
    <name type="synonym">Red-crowned crane</name>
    <dbReference type="NCBI Taxonomy" id="30415"/>
    <lineage>
        <taxon>Eukaryota</taxon>
        <taxon>Metazoa</taxon>
        <taxon>Chordata</taxon>
        <taxon>Craniata</taxon>
        <taxon>Vertebrata</taxon>
        <taxon>Euteleostomi</taxon>
        <taxon>Archelosauria</taxon>
        <taxon>Archosauria</taxon>
        <taxon>Dinosauria</taxon>
        <taxon>Saurischia</taxon>
        <taxon>Theropoda</taxon>
        <taxon>Coelurosauria</taxon>
        <taxon>Aves</taxon>
        <taxon>Neognathae</taxon>
        <taxon>Neoaves</taxon>
        <taxon>Gruiformes</taxon>
        <taxon>Gruidae</taxon>
        <taxon>Grus</taxon>
    </lineage>
</organism>
<dbReference type="PANTHER" id="PTHR33395:SF22">
    <property type="entry name" value="REVERSE TRANSCRIPTASE DOMAIN-CONTAINING PROTEIN"/>
    <property type="match status" value="1"/>
</dbReference>
<accession>A0ABC9WEE1</accession>
<dbReference type="AlphaFoldDB" id="A0ABC9WEE1"/>
<gene>
    <name evidence="1" type="ORF">GRJ2_000825900</name>
</gene>
<name>A0ABC9WEE1_GRUJA</name>
<evidence type="ECO:0000313" key="2">
    <source>
        <dbReference type="Proteomes" id="UP001623348"/>
    </source>
</evidence>
<evidence type="ECO:0000313" key="1">
    <source>
        <dbReference type="EMBL" id="GAB0183606.1"/>
    </source>
</evidence>
<dbReference type="EMBL" id="BAAFJT010000002">
    <property type="protein sequence ID" value="GAB0183606.1"/>
    <property type="molecule type" value="Genomic_DNA"/>
</dbReference>
<sequence>MNKELLDKLNHKKKAYRGWKQGQVAWEKFRDIVQVARDHIRKAKVLIELNLARDIKGNKKSLYRYVSDKRKMGENVGPLWKETRDLVTWDMEKAEVLKDRFTSIFTGKCSTTPPQSQKAKARTGRMKNHPLKEKIRFKNI</sequence>
<proteinExistence type="predicted"/>
<dbReference type="Proteomes" id="UP001623348">
    <property type="component" value="Unassembled WGS sequence"/>
</dbReference>
<reference evidence="1 2" key="1">
    <citation type="submission" date="2024-06" db="EMBL/GenBank/DDBJ databases">
        <title>The draft genome of Grus japonensis, version 3.</title>
        <authorList>
            <person name="Nabeshima K."/>
            <person name="Suzuki S."/>
            <person name="Onuma M."/>
        </authorList>
    </citation>
    <scope>NUCLEOTIDE SEQUENCE [LARGE SCALE GENOMIC DNA]</scope>
    <source>
        <strain evidence="1 2">451A</strain>
    </source>
</reference>
<comment type="caution">
    <text evidence="1">The sequence shown here is derived from an EMBL/GenBank/DDBJ whole genome shotgun (WGS) entry which is preliminary data.</text>
</comment>
<protein>
    <submittedName>
        <fullName evidence="1">Mitochondrial enolase superfamily member 1</fullName>
    </submittedName>
</protein>